<protein>
    <recommendedName>
        <fullName evidence="3">Transposase</fullName>
    </recommendedName>
</protein>
<dbReference type="EMBL" id="CAAHFG010000002">
    <property type="protein sequence ID" value="VGO15101.1"/>
    <property type="molecule type" value="Genomic_DNA"/>
</dbReference>
<name>A0A6C2U6E9_PONDE</name>
<dbReference type="Proteomes" id="UP000366872">
    <property type="component" value="Unassembled WGS sequence"/>
</dbReference>
<gene>
    <name evidence="1" type="ORF">PDESU_03681</name>
</gene>
<evidence type="ECO:0008006" key="3">
    <source>
        <dbReference type="Google" id="ProtNLM"/>
    </source>
</evidence>
<reference evidence="1 2" key="1">
    <citation type="submission" date="2019-04" db="EMBL/GenBank/DDBJ databases">
        <authorList>
            <person name="Van Vliet M D."/>
        </authorList>
    </citation>
    <scope>NUCLEOTIDE SEQUENCE [LARGE SCALE GENOMIC DNA]</scope>
    <source>
        <strain evidence="1 2">F1</strain>
    </source>
</reference>
<organism evidence="1 2">
    <name type="scientific">Pontiella desulfatans</name>
    <dbReference type="NCBI Taxonomy" id="2750659"/>
    <lineage>
        <taxon>Bacteria</taxon>
        <taxon>Pseudomonadati</taxon>
        <taxon>Kiritimatiellota</taxon>
        <taxon>Kiritimatiellia</taxon>
        <taxon>Kiritimatiellales</taxon>
        <taxon>Pontiellaceae</taxon>
        <taxon>Pontiella</taxon>
    </lineage>
</organism>
<keyword evidence="2" id="KW-1185">Reference proteome</keyword>
<dbReference type="RefSeq" id="WP_136080702.1">
    <property type="nucleotide sequence ID" value="NZ_CAAHFG010000002.1"/>
</dbReference>
<dbReference type="AlphaFoldDB" id="A0A6C2U6E9"/>
<proteinExistence type="predicted"/>
<evidence type="ECO:0000313" key="1">
    <source>
        <dbReference type="EMBL" id="VGO15101.1"/>
    </source>
</evidence>
<evidence type="ECO:0000313" key="2">
    <source>
        <dbReference type="Proteomes" id="UP000366872"/>
    </source>
</evidence>
<accession>A0A6C2U6E9</accession>
<sequence length="214" mass="25242">MYLRAYKRINDGKEHRYWSVVESVRTKRGVHQRQLLYLGELNDSQKAQWCSALDVFDESNASVRQMSLFPEDRTPPPEVSNPVQIRLSQMTFHHPRQWGGCWLATELWNQLDLDRFWEPRLPESRKGTGWLSVLKTLVCYRLLDPGSEWRLHRDWFKTCAMADLLGEDDSIAAKDTLYRCLDKLCEHKNDLFSFLKTQWSLLFSLGRELSDFLA</sequence>